<evidence type="ECO:0000313" key="9">
    <source>
        <dbReference type="Proteomes" id="UP000675920"/>
    </source>
</evidence>
<evidence type="ECO:0000259" key="8">
    <source>
        <dbReference type="Pfam" id="PF25967"/>
    </source>
</evidence>
<dbReference type="PANTHER" id="PTHR30469:SF33">
    <property type="entry name" value="SLR1207 PROTEIN"/>
    <property type="match status" value="1"/>
</dbReference>
<evidence type="ECO:0000256" key="5">
    <source>
        <dbReference type="SAM" id="MobiDB-lite"/>
    </source>
</evidence>
<dbReference type="InterPro" id="IPR058624">
    <property type="entry name" value="MdtA-like_HH"/>
</dbReference>
<dbReference type="RefSeq" id="WP_051378604.1">
    <property type="nucleotide sequence ID" value="NZ_AXWS01000008.1"/>
</dbReference>
<comment type="similarity">
    <text evidence="2">Belongs to the membrane fusion protein (MFP) (TC 8.A.1) family.</text>
</comment>
<evidence type="ECO:0000256" key="1">
    <source>
        <dbReference type="ARBA" id="ARBA00004196"/>
    </source>
</evidence>
<evidence type="ECO:0000259" key="6">
    <source>
        <dbReference type="Pfam" id="PF25876"/>
    </source>
</evidence>
<feature type="region of interest" description="Disordered" evidence="5">
    <location>
        <begin position="268"/>
        <end position="298"/>
    </location>
</feature>
<dbReference type="NCBIfam" id="TIGR01730">
    <property type="entry name" value="RND_mfp"/>
    <property type="match status" value="1"/>
</dbReference>
<protein>
    <submittedName>
        <fullName evidence="10">Efflux RND transporter periplasmic adaptor subunit</fullName>
    </submittedName>
</protein>
<reference evidence="10" key="1">
    <citation type="submission" date="2025-08" db="UniProtKB">
        <authorList>
            <consortium name="RefSeq"/>
        </authorList>
    </citation>
    <scope>IDENTIFICATION</scope>
</reference>
<feature type="domain" description="Multidrug resistance protein MdtA-like C-terminal permuted SH3" evidence="8">
    <location>
        <begin position="335"/>
        <end position="395"/>
    </location>
</feature>
<dbReference type="Pfam" id="PF25876">
    <property type="entry name" value="HH_MFP_RND"/>
    <property type="match status" value="1"/>
</dbReference>
<keyword evidence="4" id="KW-0175">Coiled coil</keyword>
<evidence type="ECO:0000256" key="4">
    <source>
        <dbReference type="ARBA" id="ARBA00023054"/>
    </source>
</evidence>
<evidence type="ECO:0000256" key="2">
    <source>
        <dbReference type="ARBA" id="ARBA00009477"/>
    </source>
</evidence>
<dbReference type="PANTHER" id="PTHR30469">
    <property type="entry name" value="MULTIDRUG RESISTANCE PROTEIN MDTA"/>
    <property type="match status" value="1"/>
</dbReference>
<comment type="subcellular location">
    <subcellularLocation>
        <location evidence="1">Cell envelope</location>
    </subcellularLocation>
</comment>
<proteinExistence type="inferred from homology"/>
<dbReference type="GO" id="GO:1990195">
    <property type="term" value="C:macrolide transmembrane transporter complex"/>
    <property type="evidence" value="ECO:0007669"/>
    <property type="project" value="InterPro"/>
</dbReference>
<name>A0A8B6X8L0_9BURK</name>
<dbReference type="Pfam" id="PF25917">
    <property type="entry name" value="BSH_RND"/>
    <property type="match status" value="1"/>
</dbReference>
<feature type="domain" description="Multidrug resistance protein MdtA-like alpha-helical hairpin" evidence="6">
    <location>
        <begin position="117"/>
        <end position="193"/>
    </location>
</feature>
<dbReference type="InterPro" id="IPR006143">
    <property type="entry name" value="RND_pump_MFP"/>
</dbReference>
<dbReference type="InterPro" id="IPR058627">
    <property type="entry name" value="MdtA-like_C"/>
</dbReference>
<dbReference type="AlphaFoldDB" id="A0A8B6X8L0"/>
<accession>A0A8B6X8L0</accession>
<dbReference type="InterPro" id="IPR058625">
    <property type="entry name" value="MdtA-like_BSH"/>
</dbReference>
<dbReference type="Gene3D" id="2.40.420.20">
    <property type="match status" value="1"/>
</dbReference>
<feature type="compositionally biased region" description="Low complexity" evidence="5">
    <location>
        <begin position="279"/>
        <end position="298"/>
    </location>
</feature>
<keyword evidence="9" id="KW-1185">Reference proteome</keyword>
<dbReference type="Pfam" id="PF25967">
    <property type="entry name" value="RND-MFP_C"/>
    <property type="match status" value="1"/>
</dbReference>
<evidence type="ECO:0000256" key="3">
    <source>
        <dbReference type="ARBA" id="ARBA00022448"/>
    </source>
</evidence>
<evidence type="ECO:0000313" key="10">
    <source>
        <dbReference type="RefSeq" id="WP_051378604.1"/>
    </source>
</evidence>
<dbReference type="Gene3D" id="2.40.50.100">
    <property type="match status" value="1"/>
</dbReference>
<sequence length="413" mass="42610">MTITSPKPAATGARARRRLVSAGLVLVVLAGLAYARLTPPPAPRLLTAPVVVADIEDAVVATGTLQGLQQVSVGAQVSGQLKSLKVALGDTVKQGDLVAEIDSLPQQNALRTAEAALANVQAQRASKQATLTQARLAFERAQTLAGADAGSREALETAQATLDTTLADIAALDAQIRSAAVAVDTARINLGYTRIVAPIDGTVVAVVTKQGQTVNANQSAPTILILAQLDQVTVKAQISEADVVRVKPGQPVYFTILGEPDVRRRASLRAVEPAPESISSSSSSTSTSSSSSSSSTSSASAVYYNGLFDIPNPDGKLRISMTAEVHVVLGEARGAISIPATALGERQPDGRVEVRVARPDGPPETRLIRTGLDNHVNVQVLEGLQAGEQVVIGEGSATPAAGGSSARRPPPMF</sequence>
<evidence type="ECO:0000259" key="7">
    <source>
        <dbReference type="Pfam" id="PF25917"/>
    </source>
</evidence>
<dbReference type="GO" id="GO:1990961">
    <property type="term" value="P:xenobiotic detoxification by transmembrane export across the plasma membrane"/>
    <property type="evidence" value="ECO:0007669"/>
    <property type="project" value="InterPro"/>
</dbReference>
<dbReference type="GO" id="GO:1990281">
    <property type="term" value="C:efflux pump complex"/>
    <property type="evidence" value="ECO:0007669"/>
    <property type="project" value="TreeGrafter"/>
</dbReference>
<dbReference type="GO" id="GO:0030313">
    <property type="term" value="C:cell envelope"/>
    <property type="evidence" value="ECO:0007669"/>
    <property type="project" value="UniProtKB-SubCell"/>
</dbReference>
<keyword evidence="3" id="KW-0813">Transport</keyword>
<dbReference type="GO" id="GO:0015562">
    <property type="term" value="F:efflux transmembrane transporter activity"/>
    <property type="evidence" value="ECO:0007669"/>
    <property type="project" value="TreeGrafter"/>
</dbReference>
<dbReference type="OrthoDB" id="9784484at2"/>
<organism evidence="9 10">
    <name type="scientific">Derxia gummosa DSM 723</name>
    <dbReference type="NCBI Taxonomy" id="1121388"/>
    <lineage>
        <taxon>Bacteria</taxon>
        <taxon>Pseudomonadati</taxon>
        <taxon>Pseudomonadota</taxon>
        <taxon>Betaproteobacteria</taxon>
        <taxon>Burkholderiales</taxon>
        <taxon>Alcaligenaceae</taxon>
        <taxon>Derxia</taxon>
    </lineage>
</organism>
<dbReference type="InterPro" id="IPR030190">
    <property type="entry name" value="MacA_alpha-hairpin_sf"/>
</dbReference>
<feature type="domain" description="Multidrug resistance protein MdtA-like barrel-sandwich hybrid" evidence="7">
    <location>
        <begin position="70"/>
        <end position="225"/>
    </location>
</feature>
<dbReference type="Gene3D" id="2.40.30.170">
    <property type="match status" value="1"/>
</dbReference>
<dbReference type="Gene3D" id="6.10.140.1990">
    <property type="match status" value="1"/>
</dbReference>
<dbReference type="Proteomes" id="UP000675920">
    <property type="component" value="Unplaced"/>
</dbReference>
<dbReference type="GO" id="GO:0019898">
    <property type="term" value="C:extrinsic component of membrane"/>
    <property type="evidence" value="ECO:0007669"/>
    <property type="project" value="InterPro"/>
</dbReference>
<dbReference type="SUPFAM" id="SSF111369">
    <property type="entry name" value="HlyD-like secretion proteins"/>
    <property type="match status" value="1"/>
</dbReference>